<evidence type="ECO:0000313" key="2">
    <source>
        <dbReference type="EMBL" id="AFK34538.1"/>
    </source>
</evidence>
<feature type="region of interest" description="Disordered" evidence="1">
    <location>
        <begin position="31"/>
        <end position="53"/>
    </location>
</feature>
<evidence type="ECO:0000256" key="1">
    <source>
        <dbReference type="SAM" id="MobiDB-lite"/>
    </source>
</evidence>
<organism evidence="2">
    <name type="scientific">Lotus japonicus</name>
    <name type="common">Lotus corniculatus var. japonicus</name>
    <dbReference type="NCBI Taxonomy" id="34305"/>
    <lineage>
        <taxon>Eukaryota</taxon>
        <taxon>Viridiplantae</taxon>
        <taxon>Streptophyta</taxon>
        <taxon>Embryophyta</taxon>
        <taxon>Tracheophyta</taxon>
        <taxon>Spermatophyta</taxon>
        <taxon>Magnoliopsida</taxon>
        <taxon>eudicotyledons</taxon>
        <taxon>Gunneridae</taxon>
        <taxon>Pentapetalae</taxon>
        <taxon>rosids</taxon>
        <taxon>fabids</taxon>
        <taxon>Fabales</taxon>
        <taxon>Fabaceae</taxon>
        <taxon>Papilionoideae</taxon>
        <taxon>50 kb inversion clade</taxon>
        <taxon>NPAAA clade</taxon>
        <taxon>Hologalegina</taxon>
        <taxon>robinioid clade</taxon>
        <taxon>Loteae</taxon>
        <taxon>Lotus</taxon>
    </lineage>
</organism>
<sequence>MRARNTGDDMPTALVMKMMKIDRIFRWAAAAPSRHDEARDKSVTQADDAMDGE</sequence>
<dbReference type="EMBL" id="BT134743">
    <property type="protein sequence ID" value="AFK34538.1"/>
    <property type="molecule type" value="mRNA"/>
</dbReference>
<protein>
    <submittedName>
        <fullName evidence="2">Uncharacterized protein</fullName>
    </submittedName>
</protein>
<dbReference type="AlphaFoldDB" id="I3S2P6"/>
<proteinExistence type="evidence at transcript level"/>
<accession>I3S2P6</accession>
<feature type="compositionally biased region" description="Basic and acidic residues" evidence="1">
    <location>
        <begin position="33"/>
        <end position="42"/>
    </location>
</feature>
<name>I3S2P6_LOTJA</name>
<reference evidence="2" key="1">
    <citation type="submission" date="2012-05" db="EMBL/GenBank/DDBJ databases">
        <authorList>
            <person name="Krishnakumar V."/>
            <person name="Cheung F."/>
            <person name="Xiao Y."/>
            <person name="Chan A."/>
            <person name="Moskal W.A."/>
            <person name="Town C.D."/>
        </authorList>
    </citation>
    <scope>NUCLEOTIDE SEQUENCE</scope>
</reference>